<organism evidence="1 2">
    <name type="scientific">Kickxella alabastrina</name>
    <dbReference type="NCBI Taxonomy" id="61397"/>
    <lineage>
        <taxon>Eukaryota</taxon>
        <taxon>Fungi</taxon>
        <taxon>Fungi incertae sedis</taxon>
        <taxon>Zoopagomycota</taxon>
        <taxon>Kickxellomycotina</taxon>
        <taxon>Kickxellomycetes</taxon>
        <taxon>Kickxellales</taxon>
        <taxon>Kickxellaceae</taxon>
        <taxon>Kickxella</taxon>
    </lineage>
</organism>
<evidence type="ECO:0000313" key="1">
    <source>
        <dbReference type="EMBL" id="KAJ1876399.1"/>
    </source>
</evidence>
<gene>
    <name evidence="1" type="ORF">LPJ66_012327</name>
</gene>
<comment type="caution">
    <text evidence="1">The sequence shown here is derived from an EMBL/GenBank/DDBJ whole genome shotgun (WGS) entry which is preliminary data.</text>
</comment>
<sequence length="254" mass="27201">MNQQLTDPDEDALHDLLRNAEASGADYYAVLNVPRTASAAAINDAYKRLSRVFHPDRHTAAEQRQWAQRHFHGIQRAHEVLSDDATRAAYDALGEAGVPIARAVGHKVQSARDLHAHFEREARRRRTEDIEQWVQSKSEAAPVVRFTRGRAAVESLAVSHSFTSTLSESTALVVAANMFARQGRGSGNVVATLRRALGAAPPSAAAAGGGSWVSVSAPALPPYAATVDAVHQLPHGAFATTRVALRPRSAPAAT</sequence>
<feature type="non-terminal residue" evidence="1">
    <location>
        <position position="254"/>
    </location>
</feature>
<accession>A0ACC1HVS8</accession>
<name>A0ACC1HVS8_9FUNG</name>
<reference evidence="1" key="1">
    <citation type="submission" date="2022-07" db="EMBL/GenBank/DDBJ databases">
        <title>Phylogenomic reconstructions and comparative analyses of Kickxellomycotina fungi.</title>
        <authorList>
            <person name="Reynolds N.K."/>
            <person name="Stajich J.E."/>
            <person name="Barry K."/>
            <person name="Grigoriev I.V."/>
            <person name="Crous P."/>
            <person name="Smith M.E."/>
        </authorList>
    </citation>
    <scope>NUCLEOTIDE SEQUENCE</scope>
    <source>
        <strain evidence="1">Benny 63K</strain>
    </source>
</reference>
<dbReference type="EMBL" id="JANBPG010004431">
    <property type="protein sequence ID" value="KAJ1876399.1"/>
    <property type="molecule type" value="Genomic_DNA"/>
</dbReference>
<dbReference type="Proteomes" id="UP001150581">
    <property type="component" value="Unassembled WGS sequence"/>
</dbReference>
<proteinExistence type="predicted"/>
<keyword evidence="2" id="KW-1185">Reference proteome</keyword>
<protein>
    <submittedName>
        <fullName evidence="1">Uncharacterized protein</fullName>
    </submittedName>
</protein>
<evidence type="ECO:0000313" key="2">
    <source>
        <dbReference type="Proteomes" id="UP001150581"/>
    </source>
</evidence>